<proteinExistence type="predicted"/>
<keyword evidence="3" id="KW-1185">Reference proteome</keyword>
<dbReference type="AlphaFoldDB" id="A0A150FUM5"/>
<dbReference type="OrthoDB" id="545471at2759"/>
<comment type="caution">
    <text evidence="2">The sequence shown here is derived from an EMBL/GenBank/DDBJ whole genome shotgun (WGS) entry which is preliminary data.</text>
</comment>
<evidence type="ECO:0000313" key="3">
    <source>
        <dbReference type="Proteomes" id="UP000075714"/>
    </source>
</evidence>
<keyword evidence="1" id="KW-0175">Coiled coil</keyword>
<organism evidence="2 3">
    <name type="scientific">Gonium pectorale</name>
    <name type="common">Green alga</name>
    <dbReference type="NCBI Taxonomy" id="33097"/>
    <lineage>
        <taxon>Eukaryota</taxon>
        <taxon>Viridiplantae</taxon>
        <taxon>Chlorophyta</taxon>
        <taxon>core chlorophytes</taxon>
        <taxon>Chlorophyceae</taxon>
        <taxon>CS clade</taxon>
        <taxon>Chlamydomonadales</taxon>
        <taxon>Volvocaceae</taxon>
        <taxon>Gonium</taxon>
    </lineage>
</organism>
<accession>A0A150FUM5</accession>
<feature type="coiled-coil region" evidence="1">
    <location>
        <begin position="19"/>
        <end position="46"/>
    </location>
</feature>
<dbReference type="EMBL" id="LSYV01000569">
    <property type="protein sequence ID" value="KXZ41296.1"/>
    <property type="molecule type" value="Genomic_DNA"/>
</dbReference>
<protein>
    <submittedName>
        <fullName evidence="2">Uncharacterized protein</fullName>
    </submittedName>
</protein>
<sequence>MSRAHIPSAGVPVEPAQRQRWLEEQVQELTQEVAALESKLGDLHATDVSSLRRAYKSLAQHVQALNIESKVEGLRTGAA</sequence>
<reference evidence="3" key="1">
    <citation type="journal article" date="2016" name="Nat. Commun.">
        <title>The Gonium pectorale genome demonstrates co-option of cell cycle regulation during the evolution of multicellularity.</title>
        <authorList>
            <person name="Hanschen E.R."/>
            <person name="Marriage T.N."/>
            <person name="Ferris P.J."/>
            <person name="Hamaji T."/>
            <person name="Toyoda A."/>
            <person name="Fujiyama A."/>
            <person name="Neme R."/>
            <person name="Noguchi H."/>
            <person name="Minakuchi Y."/>
            <person name="Suzuki M."/>
            <person name="Kawai-Toyooka H."/>
            <person name="Smith D.R."/>
            <person name="Sparks H."/>
            <person name="Anderson J."/>
            <person name="Bakaric R."/>
            <person name="Luria V."/>
            <person name="Karger A."/>
            <person name="Kirschner M.W."/>
            <person name="Durand P.M."/>
            <person name="Michod R.E."/>
            <person name="Nozaki H."/>
            <person name="Olson B.J."/>
        </authorList>
    </citation>
    <scope>NUCLEOTIDE SEQUENCE [LARGE SCALE GENOMIC DNA]</scope>
    <source>
        <strain evidence="3">NIES-2863</strain>
    </source>
</reference>
<evidence type="ECO:0000256" key="1">
    <source>
        <dbReference type="SAM" id="Coils"/>
    </source>
</evidence>
<dbReference type="Proteomes" id="UP000075714">
    <property type="component" value="Unassembled WGS sequence"/>
</dbReference>
<gene>
    <name evidence="2" type="ORF">GPECTOR_572g614</name>
</gene>
<name>A0A150FUM5_GONPE</name>
<evidence type="ECO:0000313" key="2">
    <source>
        <dbReference type="EMBL" id="KXZ41296.1"/>
    </source>
</evidence>